<keyword evidence="3" id="KW-0378">Hydrolase</keyword>
<dbReference type="GO" id="GO:0006508">
    <property type="term" value="P:proteolysis"/>
    <property type="evidence" value="ECO:0007669"/>
    <property type="project" value="TreeGrafter"/>
</dbReference>
<dbReference type="GO" id="GO:0070006">
    <property type="term" value="F:metalloaminopeptidase activity"/>
    <property type="evidence" value="ECO:0007669"/>
    <property type="project" value="TreeGrafter"/>
</dbReference>
<dbReference type="GO" id="GO:0043171">
    <property type="term" value="P:peptide catabolic process"/>
    <property type="evidence" value="ECO:0007669"/>
    <property type="project" value="TreeGrafter"/>
</dbReference>
<dbReference type="GO" id="GO:0008270">
    <property type="term" value="F:zinc ion binding"/>
    <property type="evidence" value="ECO:0007669"/>
    <property type="project" value="TreeGrafter"/>
</dbReference>
<dbReference type="AlphaFoldDB" id="A0A7L1FD12"/>
<protein>
    <submittedName>
        <fullName evidence="3">PSA aminopeptidase</fullName>
    </submittedName>
</protein>
<keyword evidence="4" id="KW-1185">Reference proteome</keyword>
<dbReference type="GO" id="GO:0016020">
    <property type="term" value="C:membrane"/>
    <property type="evidence" value="ECO:0007669"/>
    <property type="project" value="TreeGrafter"/>
</dbReference>
<evidence type="ECO:0000256" key="1">
    <source>
        <dbReference type="ARBA" id="ARBA00010136"/>
    </source>
</evidence>
<proteinExistence type="inferred from homology"/>
<dbReference type="Pfam" id="PF11838">
    <property type="entry name" value="ERAP1_C"/>
    <property type="match status" value="1"/>
</dbReference>
<dbReference type="Proteomes" id="UP000538515">
    <property type="component" value="Unassembled WGS sequence"/>
</dbReference>
<comment type="caution">
    <text evidence="3">The sequence shown here is derived from an EMBL/GenBank/DDBJ whole genome shotgun (WGS) entry which is preliminary data.</text>
</comment>
<dbReference type="Gene3D" id="1.25.50.20">
    <property type="match status" value="2"/>
</dbReference>
<evidence type="ECO:0000313" key="3">
    <source>
        <dbReference type="EMBL" id="NXM98815.1"/>
    </source>
</evidence>
<dbReference type="InterPro" id="IPR024571">
    <property type="entry name" value="ERAP1-like_C_dom"/>
</dbReference>
<keyword evidence="3" id="KW-0031">Aminopeptidase</keyword>
<dbReference type="GO" id="GO:0005615">
    <property type="term" value="C:extracellular space"/>
    <property type="evidence" value="ECO:0007669"/>
    <property type="project" value="TreeGrafter"/>
</dbReference>
<gene>
    <name evidence="3" type="primary">Npepps</name>
    <name evidence="3" type="ORF">SYLBOR_R14580</name>
</gene>
<accession>A0A7L1FD12</accession>
<dbReference type="PANTHER" id="PTHR11533:SF174">
    <property type="entry name" value="PUROMYCIN-SENSITIVE AMINOPEPTIDASE-RELATED"/>
    <property type="match status" value="1"/>
</dbReference>
<evidence type="ECO:0000313" key="4">
    <source>
        <dbReference type="Proteomes" id="UP000538515"/>
    </source>
</evidence>
<keyword evidence="3" id="KW-0645">Protease</keyword>
<dbReference type="PANTHER" id="PTHR11533">
    <property type="entry name" value="PROTEASE M1 ZINC METALLOPROTEASE"/>
    <property type="match status" value="1"/>
</dbReference>
<dbReference type="GO" id="GO:0005737">
    <property type="term" value="C:cytoplasm"/>
    <property type="evidence" value="ECO:0007669"/>
    <property type="project" value="TreeGrafter"/>
</dbReference>
<dbReference type="InterPro" id="IPR050344">
    <property type="entry name" value="Peptidase_M1_aminopeptidases"/>
</dbReference>
<dbReference type="EMBL" id="VXBG01007558">
    <property type="protein sequence ID" value="NXM98815.1"/>
    <property type="molecule type" value="Genomic_DNA"/>
</dbReference>
<organism evidence="3 4">
    <name type="scientific">Sylvia borin</name>
    <name type="common">Garden warbler</name>
    <dbReference type="NCBI Taxonomy" id="73324"/>
    <lineage>
        <taxon>Eukaryota</taxon>
        <taxon>Metazoa</taxon>
        <taxon>Chordata</taxon>
        <taxon>Craniata</taxon>
        <taxon>Vertebrata</taxon>
        <taxon>Euteleostomi</taxon>
        <taxon>Archelosauria</taxon>
        <taxon>Archosauria</taxon>
        <taxon>Dinosauria</taxon>
        <taxon>Saurischia</taxon>
        <taxon>Theropoda</taxon>
        <taxon>Coelurosauria</taxon>
        <taxon>Aves</taxon>
        <taxon>Neognathae</taxon>
        <taxon>Neoaves</taxon>
        <taxon>Telluraves</taxon>
        <taxon>Australaves</taxon>
        <taxon>Passeriformes</taxon>
        <taxon>Sylvioidea</taxon>
        <taxon>Sylviidae</taxon>
        <taxon>Sylviinae</taxon>
        <taxon>Sylvia</taxon>
    </lineage>
</organism>
<feature type="domain" description="ERAP1-like C-terminal" evidence="2">
    <location>
        <begin position="88"/>
        <end position="140"/>
    </location>
</feature>
<comment type="similarity">
    <text evidence="1">Belongs to the peptidase M1 family.</text>
</comment>
<sequence length="141" mass="15815">GHLDALLRGLVLGKLGKAGHKATLEEARRRFKEHVEGKHVLSADLRSPVGPQSVSSIPLGLGFARWKVGGAFFLQSRWREYRCFFPPQEEVRPQDTVSVIGGVAGGSKQGRKAAWKFVRDNWEELYNRYQGGFLISRLIKV</sequence>
<dbReference type="GO" id="GO:0042277">
    <property type="term" value="F:peptide binding"/>
    <property type="evidence" value="ECO:0007669"/>
    <property type="project" value="TreeGrafter"/>
</dbReference>
<name>A0A7L1FD12_SYLBO</name>
<feature type="non-terminal residue" evidence="3">
    <location>
        <position position="141"/>
    </location>
</feature>
<feature type="non-terminal residue" evidence="3">
    <location>
        <position position="1"/>
    </location>
</feature>
<evidence type="ECO:0000259" key="2">
    <source>
        <dbReference type="Pfam" id="PF11838"/>
    </source>
</evidence>
<reference evidence="3 4" key="1">
    <citation type="submission" date="2019-09" db="EMBL/GenBank/DDBJ databases">
        <title>Bird 10,000 Genomes (B10K) Project - Family phase.</title>
        <authorList>
            <person name="Zhang G."/>
        </authorList>
    </citation>
    <scope>NUCLEOTIDE SEQUENCE [LARGE SCALE GENOMIC DNA]</scope>
    <source>
        <strain evidence="3">B10K-DU-002-19</strain>
        <tissue evidence="3">Muscle</tissue>
    </source>
</reference>